<dbReference type="GO" id="GO:0004197">
    <property type="term" value="F:cysteine-type endopeptidase activity"/>
    <property type="evidence" value="ECO:0007669"/>
    <property type="project" value="InterPro"/>
</dbReference>
<evidence type="ECO:0000313" key="15">
    <source>
        <dbReference type="EMBL" id="TPX49336.1"/>
    </source>
</evidence>
<dbReference type="Proteomes" id="UP000320475">
    <property type="component" value="Unassembled WGS sequence"/>
</dbReference>
<proteinExistence type="inferred from homology"/>
<dbReference type="InterPro" id="IPR018200">
    <property type="entry name" value="USP_CS"/>
</dbReference>
<feature type="compositionally biased region" description="Low complexity" evidence="10">
    <location>
        <begin position="1318"/>
        <end position="1328"/>
    </location>
</feature>
<dbReference type="SUPFAM" id="SSF143791">
    <property type="entry name" value="DUSP-like"/>
    <property type="match status" value="1"/>
</dbReference>
<evidence type="ECO:0000256" key="5">
    <source>
        <dbReference type="ARBA" id="ARBA00022670"/>
    </source>
</evidence>
<keyword evidence="6" id="KW-0833">Ubl conjugation pathway</keyword>
<evidence type="ECO:0000313" key="14">
    <source>
        <dbReference type="EMBL" id="TPX47658.1"/>
    </source>
</evidence>
<evidence type="ECO:0000256" key="9">
    <source>
        <dbReference type="ARBA" id="ARBA00023242"/>
    </source>
</evidence>
<dbReference type="InterPro" id="IPR050164">
    <property type="entry name" value="Peptidase_C19"/>
</dbReference>
<sequence>MSHHATGERLSIRPKDLPLWDSLSDPTKTIDEEDLRRVYKLNHDEAPYCVNKFSSAVEQSKSSSIPEHTDPPKFTLRIPPPSAYVSASGDDDCIVADDDPYTYKTSDKSIDVLSRAMVKDHTTSNTGKRGKGRSKSKKQAVEISEANCGSKCSFFRCRDNPNCSNHLGQDVWLQHNAFEKYLEAHDFSEGSLKDRRRDPNLPVGLTNLGATCYLNTLLQIWYHNTPFRDGVYQFQKGLLGLPEKDAICEQLQFAFAKLQLTRRAVFSPRMFIESMHLNPGEQQDAQEFSKLLLSSLEESFGYMKGSSSLVEDLFEGTYEYVTTCKACNTSSVMPSRFHELELPIKDGGRVDECLEIFLKGEVMEGDNQYFCQKCGCFRDANRRQILRKLPKVLTLHLIRFIYDPNKGQKKKVKHLVDFKNFINMRPFLGSYSDSSRQEAALPDGRDDNVIYDLRAILLHRGNSANSGHYTAKIYDESRLKWFDFDDEVVTVADILPGGVYELDDNEFKKLPGGKEQHVSFKSRNAYILTYVRRPTREEENSAVIVTTAPPDIVHQVLVEDENFEISIKDVEARKAALKSDFESKKSAILDVCSSWEATPDQEPTYFVDSHALKDWLTKDLTSPATDDYNVPNPRPQSLQVNETSSISANPSTPEDVSRSDIDTTEEGHQMDCNKPDRASSSPEVVEDPDSDSHIPSARKKQPHSRNTPSFEKSVLRGSASGEPSCKSKLLETKVFDSTLVTCSHGKLDPLSVHRVKRINAEACQKLEGVYGYHFMPVLSSADSLCYDCVKMVSESKQDVKQHEEDAQYVKDHTDDEGAKYWISKPWFNEWKKKIPKFRSSLEYVPPNAPAYASDVYCEHGDLAIDFANRKLVSEVAVLRLKELFPEWETLAENAVECEVCLDARHRHKKNTREQRERADREKNQLRRLMDTKKRPLLLAAGDIAYIVNADFIKEWQLYIDKAGVCNPPSPVDNGNLICDHGFMKYDLNNPDDVRAGMWELVSATEWKRLQDSYGGGPELKVSYDFDHFFGFTQMCVPCWYERRRKYTEAKISVQRLDYGEQPSIPQAQGEKSADEAVSNPSSRRGPRAGKGAANNNRKRKSPPDQPRRTSKRRHKNKTVDITITKTTTVRDLKVMLMDSFDVVPIYQKLYYNGKELDINEATMGGLDILPGCTLELKIFDEKEHDGDDGGGVRAIERGFQGSLLTGIGVSSPIVRPPASSNSTVGMFANVDKLSENGAHLHDDVATSRMNNDPPVLNGAMHKSPAVETAGTYVVMDDGQVVFIADEAPTFVNTSKHPEADSEDLEPVIAKKARMLSNQSSPSYSSPYQFLTPVRDSNDVVSNNSRSISPRRIDRNAGNSVAAASASQPLDSSRKQASPVTSPNNGNTEKNNLAMGQAPSRTDLNRADSSIGYEWKVSYKEEAILFPIADRFRTSRPRQTNKYILLYAIILIVDSSSY</sequence>
<evidence type="ECO:0000256" key="1">
    <source>
        <dbReference type="ARBA" id="ARBA00000707"/>
    </source>
</evidence>
<dbReference type="PANTHER" id="PTHR24006">
    <property type="entry name" value="UBIQUITIN CARBOXYL-TERMINAL HYDROLASE"/>
    <property type="match status" value="1"/>
</dbReference>
<protein>
    <recommendedName>
        <fullName evidence="4">ubiquitinyl hydrolase 1</fullName>
        <ecNumber evidence="4">3.4.19.12</ecNumber>
    </recommendedName>
</protein>
<name>A0A507DA30_9FUNG</name>
<dbReference type="Gene3D" id="3.10.20.90">
    <property type="entry name" value="Phosphatidylinositol 3-kinase Catalytic Subunit, Chain A, domain 1"/>
    <property type="match status" value="1"/>
</dbReference>
<dbReference type="SUPFAM" id="SSF54001">
    <property type="entry name" value="Cysteine proteinases"/>
    <property type="match status" value="1"/>
</dbReference>
<dbReference type="STRING" id="286115.A0A507DA30"/>
<feature type="domain" description="DUSP" evidence="13">
    <location>
        <begin position="916"/>
        <end position="1025"/>
    </location>
</feature>
<evidence type="ECO:0000256" key="2">
    <source>
        <dbReference type="ARBA" id="ARBA00004123"/>
    </source>
</evidence>
<dbReference type="VEuPathDB" id="FungiDB:SeMB42_g02650"/>
<dbReference type="PROSITE" id="PS00973">
    <property type="entry name" value="USP_2"/>
    <property type="match status" value="1"/>
</dbReference>
<dbReference type="InterPro" id="IPR000626">
    <property type="entry name" value="Ubiquitin-like_dom"/>
</dbReference>
<organism evidence="14 17">
    <name type="scientific">Synchytrium endobioticum</name>
    <dbReference type="NCBI Taxonomy" id="286115"/>
    <lineage>
        <taxon>Eukaryota</taxon>
        <taxon>Fungi</taxon>
        <taxon>Fungi incertae sedis</taxon>
        <taxon>Chytridiomycota</taxon>
        <taxon>Chytridiomycota incertae sedis</taxon>
        <taxon>Chytridiomycetes</taxon>
        <taxon>Synchytriales</taxon>
        <taxon>Synchytriaceae</taxon>
        <taxon>Synchytrium</taxon>
    </lineage>
</organism>
<dbReference type="GO" id="GO:0005829">
    <property type="term" value="C:cytosol"/>
    <property type="evidence" value="ECO:0007669"/>
    <property type="project" value="TreeGrafter"/>
</dbReference>
<evidence type="ECO:0000313" key="17">
    <source>
        <dbReference type="Proteomes" id="UP000320475"/>
    </source>
</evidence>
<dbReference type="PROSITE" id="PS50235">
    <property type="entry name" value="USP_3"/>
    <property type="match status" value="1"/>
</dbReference>
<evidence type="ECO:0000259" key="11">
    <source>
        <dbReference type="PROSITE" id="PS50053"/>
    </source>
</evidence>
<dbReference type="GO" id="GO:0006508">
    <property type="term" value="P:proteolysis"/>
    <property type="evidence" value="ECO:0007669"/>
    <property type="project" value="UniProtKB-KW"/>
</dbReference>
<evidence type="ECO:0000259" key="13">
    <source>
        <dbReference type="PROSITE" id="PS51283"/>
    </source>
</evidence>
<dbReference type="InterPro" id="IPR006615">
    <property type="entry name" value="Pept_C19_DUSP"/>
</dbReference>
<dbReference type="EMBL" id="QEAM01000072">
    <property type="protein sequence ID" value="TPX47658.1"/>
    <property type="molecule type" value="Genomic_DNA"/>
</dbReference>
<evidence type="ECO:0000256" key="7">
    <source>
        <dbReference type="ARBA" id="ARBA00022801"/>
    </source>
</evidence>
<dbReference type="PROSITE" id="PS51283">
    <property type="entry name" value="DUSP"/>
    <property type="match status" value="1"/>
</dbReference>
<feature type="region of interest" description="Disordered" evidence="10">
    <location>
        <begin position="623"/>
        <end position="724"/>
    </location>
</feature>
<dbReference type="CDD" id="cd01795">
    <property type="entry name" value="Ubl_USP48"/>
    <property type="match status" value="1"/>
</dbReference>
<dbReference type="InterPro" id="IPR038765">
    <property type="entry name" value="Papain-like_cys_pep_sf"/>
</dbReference>
<feature type="compositionally biased region" description="Basic residues" evidence="10">
    <location>
        <begin position="128"/>
        <end position="138"/>
    </location>
</feature>
<dbReference type="InterPro" id="IPR035927">
    <property type="entry name" value="DUSP-like_sf"/>
</dbReference>
<dbReference type="PANTHER" id="PTHR24006:SF722">
    <property type="entry name" value="UBIQUITIN CARBOXYL-TERMINAL HYDROLASE 48"/>
    <property type="match status" value="1"/>
</dbReference>
<comment type="subcellular location">
    <subcellularLocation>
        <location evidence="2">Nucleus</location>
    </subcellularLocation>
</comment>
<dbReference type="Gene3D" id="3.30.2230.10">
    <property type="entry name" value="DUSP-like"/>
    <property type="match status" value="1"/>
</dbReference>
<dbReference type="EMBL" id="QEAN01000084">
    <property type="protein sequence ID" value="TPX49336.1"/>
    <property type="molecule type" value="Genomic_DNA"/>
</dbReference>
<dbReference type="Pfam" id="PF00240">
    <property type="entry name" value="ubiquitin"/>
    <property type="match status" value="1"/>
</dbReference>
<evidence type="ECO:0000256" key="10">
    <source>
        <dbReference type="SAM" id="MobiDB-lite"/>
    </source>
</evidence>
<dbReference type="GO" id="GO:0005634">
    <property type="term" value="C:nucleus"/>
    <property type="evidence" value="ECO:0007669"/>
    <property type="project" value="UniProtKB-SubCell"/>
</dbReference>
<dbReference type="EC" id="3.4.19.12" evidence="4"/>
<dbReference type="GO" id="GO:0016579">
    <property type="term" value="P:protein deubiquitination"/>
    <property type="evidence" value="ECO:0007669"/>
    <property type="project" value="InterPro"/>
</dbReference>
<evidence type="ECO:0000256" key="4">
    <source>
        <dbReference type="ARBA" id="ARBA00012759"/>
    </source>
</evidence>
<feature type="compositionally biased region" description="Basic and acidic residues" evidence="10">
    <location>
        <begin position="655"/>
        <end position="677"/>
    </location>
</feature>
<feature type="region of interest" description="Disordered" evidence="10">
    <location>
        <begin position="1060"/>
        <end position="1119"/>
    </location>
</feature>
<feature type="domain" description="Ubiquitin-like" evidence="11">
    <location>
        <begin position="1112"/>
        <end position="1176"/>
    </location>
</feature>
<feature type="region of interest" description="Disordered" evidence="10">
    <location>
        <begin position="1315"/>
        <end position="1404"/>
    </location>
</feature>
<keyword evidence="9" id="KW-0539">Nucleus</keyword>
<dbReference type="Proteomes" id="UP000317494">
    <property type="component" value="Unassembled WGS sequence"/>
</dbReference>
<comment type="catalytic activity">
    <reaction evidence="1">
        <text>Thiol-dependent hydrolysis of ester, thioester, amide, peptide and isopeptide bonds formed by the C-terminal Gly of ubiquitin (a 76-residue protein attached to proteins as an intracellular targeting signal).</text>
        <dbReference type="EC" id="3.4.19.12"/>
    </reaction>
</comment>
<accession>A0A507DA30</accession>
<dbReference type="Pfam" id="PF06337">
    <property type="entry name" value="DUSP"/>
    <property type="match status" value="1"/>
</dbReference>
<dbReference type="SUPFAM" id="SSF54236">
    <property type="entry name" value="Ubiquitin-like"/>
    <property type="match status" value="1"/>
</dbReference>
<dbReference type="PROSITE" id="PS50053">
    <property type="entry name" value="UBIQUITIN_2"/>
    <property type="match status" value="1"/>
</dbReference>
<feature type="region of interest" description="Disordered" evidence="10">
    <location>
        <begin position="120"/>
        <end position="139"/>
    </location>
</feature>
<feature type="compositionally biased region" description="Low complexity" evidence="10">
    <location>
        <begin position="1338"/>
        <end position="1349"/>
    </location>
</feature>
<keyword evidence="8" id="KW-0788">Thiol protease</keyword>
<evidence type="ECO:0000256" key="6">
    <source>
        <dbReference type="ARBA" id="ARBA00022786"/>
    </source>
</evidence>
<gene>
    <name evidence="14" type="ORF">SeLEV6574_g02543</name>
    <name evidence="15" type="ORF">SeMB42_g02650</name>
</gene>
<dbReference type="OrthoDB" id="289038at2759"/>
<dbReference type="InterPro" id="IPR001394">
    <property type="entry name" value="Peptidase_C19_UCH"/>
</dbReference>
<feature type="compositionally biased region" description="Polar residues" evidence="10">
    <location>
        <begin position="1367"/>
        <end position="1390"/>
    </location>
</feature>
<dbReference type="GO" id="GO:0004843">
    <property type="term" value="F:cysteine-type deubiquitinase activity"/>
    <property type="evidence" value="ECO:0007669"/>
    <property type="project" value="UniProtKB-EC"/>
</dbReference>
<dbReference type="InterPro" id="IPR028889">
    <property type="entry name" value="USP"/>
</dbReference>
<dbReference type="Pfam" id="PF00443">
    <property type="entry name" value="UCH"/>
    <property type="match status" value="1"/>
</dbReference>
<feature type="domain" description="USP" evidence="12">
    <location>
        <begin position="203"/>
        <end position="533"/>
    </location>
</feature>
<dbReference type="Gene3D" id="3.90.70.10">
    <property type="entry name" value="Cysteine proteinases"/>
    <property type="match status" value="1"/>
</dbReference>
<comment type="similarity">
    <text evidence="3">Belongs to the peptidase C19 family.</text>
</comment>
<dbReference type="InterPro" id="IPR044743">
    <property type="entry name" value="Ubl_USP48"/>
</dbReference>
<keyword evidence="7" id="KW-0378">Hydrolase</keyword>
<evidence type="ECO:0000256" key="8">
    <source>
        <dbReference type="ARBA" id="ARBA00022807"/>
    </source>
</evidence>
<dbReference type="InterPro" id="IPR029071">
    <property type="entry name" value="Ubiquitin-like_domsf"/>
</dbReference>
<reference evidence="16 17" key="1">
    <citation type="journal article" date="2019" name="Sci. Rep.">
        <title>Comparative genomics of chytrid fungi reveal insights into the obligate biotrophic and pathogenic lifestyle of Synchytrium endobioticum.</title>
        <authorList>
            <person name="van de Vossenberg B.T.L.H."/>
            <person name="Warris S."/>
            <person name="Nguyen H.D.T."/>
            <person name="van Gent-Pelzer M.P.E."/>
            <person name="Joly D.L."/>
            <person name="van de Geest H.C."/>
            <person name="Bonants P.J.M."/>
            <person name="Smith D.S."/>
            <person name="Levesque C.A."/>
            <person name="van der Lee T.A.J."/>
        </authorList>
    </citation>
    <scope>NUCLEOTIDE SEQUENCE [LARGE SCALE GENOMIC DNA]</scope>
    <source>
        <strain evidence="14 17">LEV6574</strain>
        <strain evidence="15 16">MB42</strain>
    </source>
</reference>
<evidence type="ECO:0000256" key="3">
    <source>
        <dbReference type="ARBA" id="ARBA00009085"/>
    </source>
</evidence>
<keyword evidence="16" id="KW-1185">Reference proteome</keyword>
<keyword evidence="5" id="KW-0645">Protease</keyword>
<evidence type="ECO:0000313" key="16">
    <source>
        <dbReference type="Proteomes" id="UP000317494"/>
    </source>
</evidence>
<comment type="caution">
    <text evidence="14">The sequence shown here is derived from an EMBL/GenBank/DDBJ whole genome shotgun (WGS) entry which is preliminary data.</text>
</comment>
<evidence type="ECO:0000259" key="12">
    <source>
        <dbReference type="PROSITE" id="PS50235"/>
    </source>
</evidence>
<feature type="compositionally biased region" description="Polar residues" evidence="10">
    <location>
        <begin position="635"/>
        <end position="654"/>
    </location>
</feature>